<proteinExistence type="predicted"/>
<comment type="caution">
    <text evidence="1">The sequence shown here is derived from an EMBL/GenBank/DDBJ whole genome shotgun (WGS) entry which is preliminary data.</text>
</comment>
<dbReference type="AlphaFoldDB" id="A0A1J5P834"/>
<evidence type="ECO:0000313" key="1">
    <source>
        <dbReference type="EMBL" id="OIQ63620.1"/>
    </source>
</evidence>
<name>A0A1J5P834_9ZZZZ</name>
<dbReference type="EMBL" id="MLJW01008847">
    <property type="protein sequence ID" value="OIQ63620.1"/>
    <property type="molecule type" value="Genomic_DNA"/>
</dbReference>
<reference evidence="1" key="1">
    <citation type="submission" date="2016-10" db="EMBL/GenBank/DDBJ databases">
        <title>Sequence of Gallionella enrichment culture.</title>
        <authorList>
            <person name="Poehlein A."/>
            <person name="Muehling M."/>
            <person name="Daniel R."/>
        </authorList>
    </citation>
    <scope>NUCLEOTIDE SEQUENCE</scope>
</reference>
<sequence>MLATRNSTSAVECLRIVARRDLPAFHGLAQRTKLDDVAAVFDLDRSWRGEGVLGSERRRASWLRASALGFGQGVRVWADDDDVLLLDAPEIELPDRRVGVMMVFRTFKHVAYALILSADEPVEVADRFTQP</sequence>
<accession>A0A1J5P834</accession>
<protein>
    <submittedName>
        <fullName evidence="1">Uncharacterized protein</fullName>
    </submittedName>
</protein>
<organism evidence="1">
    <name type="scientific">mine drainage metagenome</name>
    <dbReference type="NCBI Taxonomy" id="410659"/>
    <lineage>
        <taxon>unclassified sequences</taxon>
        <taxon>metagenomes</taxon>
        <taxon>ecological metagenomes</taxon>
    </lineage>
</organism>
<gene>
    <name evidence="1" type="ORF">GALL_548380</name>
</gene>